<dbReference type="RefSeq" id="WP_307682545.1">
    <property type="nucleotide sequence ID" value="NZ_JAUSQX010000001.1"/>
</dbReference>
<organism evidence="2 3">
    <name type="scientific">Trueperella bonasi</name>
    <dbReference type="NCBI Taxonomy" id="312286"/>
    <lineage>
        <taxon>Bacteria</taxon>
        <taxon>Bacillati</taxon>
        <taxon>Actinomycetota</taxon>
        <taxon>Actinomycetes</taxon>
        <taxon>Actinomycetales</taxon>
        <taxon>Actinomycetaceae</taxon>
        <taxon>Trueperella</taxon>
    </lineage>
</organism>
<proteinExistence type="predicted"/>
<dbReference type="EMBL" id="JAUSQX010000001">
    <property type="protein sequence ID" value="MDP9806313.1"/>
    <property type="molecule type" value="Genomic_DNA"/>
</dbReference>
<keyword evidence="3" id="KW-1185">Reference proteome</keyword>
<name>A0ABT9NHN7_9ACTO</name>
<dbReference type="Gene3D" id="2.40.50.100">
    <property type="match status" value="1"/>
</dbReference>
<accession>A0ABT9NHN7</accession>
<keyword evidence="1" id="KW-0812">Transmembrane</keyword>
<feature type="transmembrane region" description="Helical" evidence="1">
    <location>
        <begin position="12"/>
        <end position="33"/>
    </location>
</feature>
<dbReference type="Proteomes" id="UP001243212">
    <property type="component" value="Unassembled WGS sequence"/>
</dbReference>
<evidence type="ECO:0000256" key="1">
    <source>
        <dbReference type="SAM" id="Phobius"/>
    </source>
</evidence>
<evidence type="ECO:0000313" key="2">
    <source>
        <dbReference type="EMBL" id="MDP9806313.1"/>
    </source>
</evidence>
<comment type="caution">
    <text evidence="2">The sequence shown here is derived from an EMBL/GenBank/DDBJ whole genome shotgun (WGS) entry which is preliminary data.</text>
</comment>
<reference evidence="2 3" key="1">
    <citation type="submission" date="2023-07" db="EMBL/GenBank/DDBJ databases">
        <title>Sequencing the genomes of 1000 actinobacteria strains.</title>
        <authorList>
            <person name="Klenk H.-P."/>
        </authorList>
    </citation>
    <scope>NUCLEOTIDE SEQUENCE [LARGE SCALE GENOMIC DNA]</scope>
    <source>
        <strain evidence="2 3">DSM 17163</strain>
    </source>
</reference>
<keyword evidence="1" id="KW-0472">Membrane</keyword>
<gene>
    <name evidence="2" type="ORF">J2S70_000895</name>
</gene>
<protein>
    <submittedName>
        <fullName evidence="2">Uncharacterized protein</fullName>
    </submittedName>
</protein>
<evidence type="ECO:0000313" key="3">
    <source>
        <dbReference type="Proteomes" id="UP001243212"/>
    </source>
</evidence>
<keyword evidence="1" id="KW-1133">Transmembrane helix</keyword>
<sequence>MAQVHTSRFSRVMAIIRLVVLTVIAVALVKFAFFPSQDTAEGPDLDPTFDIPQMTTFPETSTISNSIDLKGSIQADPSIDAKSPSEGVVDTIFVDNGVRVEAGQDLVELKIEMPSEDREITDEEGNVTFVAGQPWYKYVRVKAPTAGTVEMDVMRGQS</sequence>